<proteinExistence type="predicted"/>
<feature type="transmembrane region" description="Helical" evidence="6">
    <location>
        <begin position="337"/>
        <end position="359"/>
    </location>
</feature>
<feature type="transmembrane region" description="Helical" evidence="6">
    <location>
        <begin position="100"/>
        <end position="120"/>
    </location>
</feature>
<feature type="transmembrane region" description="Helical" evidence="6">
    <location>
        <begin position="241"/>
        <end position="262"/>
    </location>
</feature>
<evidence type="ECO:0000259" key="7">
    <source>
        <dbReference type="PROSITE" id="PS50850"/>
    </source>
</evidence>
<keyword evidence="5 6" id="KW-0472">Membrane</keyword>
<name>A0ABY6Z797_9BACL</name>
<feature type="domain" description="Major facilitator superfamily (MFS) profile" evidence="7">
    <location>
        <begin position="3"/>
        <end position="405"/>
    </location>
</feature>
<dbReference type="Gene3D" id="1.20.1250.20">
    <property type="entry name" value="MFS general substrate transporter like domains"/>
    <property type="match status" value="1"/>
</dbReference>
<dbReference type="InterPro" id="IPR036259">
    <property type="entry name" value="MFS_trans_sf"/>
</dbReference>
<reference evidence="8" key="1">
    <citation type="submission" date="2022-08" db="EMBL/GenBank/DDBJ databases">
        <title>Alicyclobacillus dauci DSM2870, complete genome.</title>
        <authorList>
            <person name="Wang Q."/>
            <person name="Cai R."/>
            <person name="Wang Z."/>
        </authorList>
    </citation>
    <scope>NUCLEOTIDE SEQUENCE</scope>
    <source>
        <strain evidence="8">DSM 28700</strain>
    </source>
</reference>
<evidence type="ECO:0000313" key="9">
    <source>
        <dbReference type="Proteomes" id="UP001164803"/>
    </source>
</evidence>
<dbReference type="InterPro" id="IPR050930">
    <property type="entry name" value="MFS_Vesicular_Transporter"/>
</dbReference>
<evidence type="ECO:0000256" key="6">
    <source>
        <dbReference type="SAM" id="Phobius"/>
    </source>
</evidence>
<feature type="transmembrane region" description="Helical" evidence="6">
    <location>
        <begin position="71"/>
        <end position="94"/>
    </location>
</feature>
<feature type="transmembrane region" description="Helical" evidence="6">
    <location>
        <begin position="306"/>
        <end position="325"/>
    </location>
</feature>
<dbReference type="PROSITE" id="PS50850">
    <property type="entry name" value="MFS"/>
    <property type="match status" value="1"/>
</dbReference>
<dbReference type="RefSeq" id="WP_268045689.1">
    <property type="nucleotide sequence ID" value="NZ_CP104064.1"/>
</dbReference>
<evidence type="ECO:0000256" key="2">
    <source>
        <dbReference type="ARBA" id="ARBA00022448"/>
    </source>
</evidence>
<feature type="transmembrane region" description="Helical" evidence="6">
    <location>
        <begin position="132"/>
        <end position="150"/>
    </location>
</feature>
<keyword evidence="4 6" id="KW-1133">Transmembrane helix</keyword>
<dbReference type="SUPFAM" id="SSF103473">
    <property type="entry name" value="MFS general substrate transporter"/>
    <property type="match status" value="1"/>
</dbReference>
<keyword evidence="2" id="KW-0813">Transport</keyword>
<evidence type="ECO:0000313" key="8">
    <source>
        <dbReference type="EMBL" id="WAH38129.1"/>
    </source>
</evidence>
<dbReference type="InterPro" id="IPR020846">
    <property type="entry name" value="MFS_dom"/>
</dbReference>
<dbReference type="Proteomes" id="UP001164803">
    <property type="component" value="Chromosome"/>
</dbReference>
<dbReference type="Pfam" id="PF07690">
    <property type="entry name" value="MFS_1"/>
    <property type="match status" value="1"/>
</dbReference>
<keyword evidence="9" id="KW-1185">Reference proteome</keyword>
<keyword evidence="3 6" id="KW-0812">Transmembrane</keyword>
<feature type="transmembrane region" description="Helical" evidence="6">
    <location>
        <begin position="156"/>
        <end position="178"/>
    </location>
</feature>
<accession>A0ABY6Z797</accession>
<feature type="transmembrane region" description="Helical" evidence="6">
    <location>
        <begin position="205"/>
        <end position="235"/>
    </location>
</feature>
<evidence type="ECO:0000256" key="5">
    <source>
        <dbReference type="ARBA" id="ARBA00023136"/>
    </source>
</evidence>
<organism evidence="8 9">
    <name type="scientific">Alicyclobacillus dauci</name>
    <dbReference type="NCBI Taxonomy" id="1475485"/>
    <lineage>
        <taxon>Bacteria</taxon>
        <taxon>Bacillati</taxon>
        <taxon>Bacillota</taxon>
        <taxon>Bacilli</taxon>
        <taxon>Bacillales</taxon>
        <taxon>Alicyclobacillaceae</taxon>
        <taxon>Alicyclobacillus</taxon>
    </lineage>
</organism>
<dbReference type="PANTHER" id="PTHR23506">
    <property type="entry name" value="GH10249P"/>
    <property type="match status" value="1"/>
</dbReference>
<gene>
    <name evidence="8" type="ORF">NZD86_06480</name>
</gene>
<protein>
    <submittedName>
        <fullName evidence="8">MFS transporter</fullName>
    </submittedName>
</protein>
<evidence type="ECO:0000256" key="3">
    <source>
        <dbReference type="ARBA" id="ARBA00022692"/>
    </source>
</evidence>
<evidence type="ECO:0000256" key="4">
    <source>
        <dbReference type="ARBA" id="ARBA00022989"/>
    </source>
</evidence>
<evidence type="ECO:0000256" key="1">
    <source>
        <dbReference type="ARBA" id="ARBA00004651"/>
    </source>
</evidence>
<dbReference type="EMBL" id="CP104064">
    <property type="protein sequence ID" value="WAH38129.1"/>
    <property type="molecule type" value="Genomic_DNA"/>
</dbReference>
<feature type="transmembrane region" description="Helical" evidence="6">
    <location>
        <begin position="371"/>
        <end position="389"/>
    </location>
</feature>
<sequence length="405" mass="44076">MKSVYAIALITAVCLFGDSMLYVALPTHYHEVGVSSLLEVGVLLSVNRLVRLPLNPVIGYLYRTISPRQGILMAVVLAGVTTSLYGVAKGFWIWVIIRAIWGLAWSFFKIGAFLLILNFSDDTNRGSLMGKYNGLYRLGSLVGMLAGGFFADQFGIGTISLVFGITAFLAIPAVLRYIPTTHGTVHQRQSVSSFETKPWWLDSRVLWILASGLLGSMALDGLLTATLSHVIVIRYPAVVKWLGLTMGASTLAGTMQAVRWLVGPWISPWIGRLSDRRWRRTQLLAFTLGIATLLMGMIPVRTPFVIWLILIFILLLVSSLVSTLSDSVASDTASASSAVAVMTTYAMALDVGAAIGPTLGYGLEALLGTSSMYWGSTMVLACLTIKWAWTAWSNRKQSEIHALSM</sequence>
<feature type="transmembrane region" description="Helical" evidence="6">
    <location>
        <begin position="283"/>
        <end position="300"/>
    </location>
</feature>
<dbReference type="PANTHER" id="PTHR23506:SF23">
    <property type="entry name" value="GH10249P"/>
    <property type="match status" value="1"/>
</dbReference>
<comment type="subcellular location">
    <subcellularLocation>
        <location evidence="1">Cell membrane</location>
        <topology evidence="1">Multi-pass membrane protein</topology>
    </subcellularLocation>
</comment>
<dbReference type="InterPro" id="IPR011701">
    <property type="entry name" value="MFS"/>
</dbReference>